<keyword evidence="3" id="KW-1185">Reference proteome</keyword>
<dbReference type="RefSeq" id="WP_154327534.1">
    <property type="nucleotide sequence ID" value="NZ_CP045696.1"/>
</dbReference>
<protein>
    <submittedName>
        <fullName evidence="2">Glycosyltransferase</fullName>
    </submittedName>
</protein>
<dbReference type="Proteomes" id="UP000483362">
    <property type="component" value="Unassembled WGS sequence"/>
</dbReference>
<organism evidence="2 3">
    <name type="scientific">Sodaliphilus pleomorphus</name>
    <dbReference type="NCBI Taxonomy" id="2606626"/>
    <lineage>
        <taxon>Bacteria</taxon>
        <taxon>Pseudomonadati</taxon>
        <taxon>Bacteroidota</taxon>
        <taxon>Bacteroidia</taxon>
        <taxon>Bacteroidales</taxon>
        <taxon>Muribaculaceae</taxon>
        <taxon>Sodaliphilus</taxon>
    </lineage>
</organism>
<dbReference type="PANTHER" id="PTHR12526">
    <property type="entry name" value="GLYCOSYLTRANSFERASE"/>
    <property type="match status" value="1"/>
</dbReference>
<dbReference type="PANTHER" id="PTHR12526:SF637">
    <property type="entry name" value="GLYCOSYLTRANSFERASE EPSF-RELATED"/>
    <property type="match status" value="1"/>
</dbReference>
<comment type="caution">
    <text evidence="2">The sequence shown here is derived from an EMBL/GenBank/DDBJ whole genome shotgun (WGS) entry which is preliminary data.</text>
</comment>
<feature type="domain" description="Glycosyl transferase family 1" evidence="1">
    <location>
        <begin position="249"/>
        <end position="388"/>
    </location>
</feature>
<evidence type="ECO:0000313" key="3">
    <source>
        <dbReference type="Proteomes" id="UP000483362"/>
    </source>
</evidence>
<reference evidence="2 3" key="1">
    <citation type="submission" date="2019-08" db="EMBL/GenBank/DDBJ databases">
        <title>In-depth cultivation of the pig gut microbiome towards novel bacterial diversity and tailored functional studies.</title>
        <authorList>
            <person name="Wylensek D."/>
            <person name="Hitch T.C.A."/>
            <person name="Clavel T."/>
        </authorList>
    </citation>
    <scope>NUCLEOTIDE SEQUENCE [LARGE SCALE GENOMIC DNA]</scope>
    <source>
        <strain evidence="2 3">Oil-RF-744-WCA-WT-10</strain>
    </source>
</reference>
<dbReference type="InterPro" id="IPR001296">
    <property type="entry name" value="Glyco_trans_1"/>
</dbReference>
<dbReference type="Pfam" id="PF00534">
    <property type="entry name" value="Glycos_transf_1"/>
    <property type="match status" value="1"/>
</dbReference>
<evidence type="ECO:0000313" key="2">
    <source>
        <dbReference type="EMBL" id="MSS17064.1"/>
    </source>
</evidence>
<dbReference type="GO" id="GO:0016757">
    <property type="term" value="F:glycosyltransferase activity"/>
    <property type="evidence" value="ECO:0007669"/>
    <property type="project" value="InterPro"/>
</dbReference>
<dbReference type="AlphaFoldDB" id="A0A6L5XDU5"/>
<dbReference type="SUPFAM" id="SSF53756">
    <property type="entry name" value="UDP-Glycosyltransferase/glycogen phosphorylase"/>
    <property type="match status" value="1"/>
</dbReference>
<evidence type="ECO:0000259" key="1">
    <source>
        <dbReference type="Pfam" id="PF00534"/>
    </source>
</evidence>
<dbReference type="Gene3D" id="3.40.50.2000">
    <property type="entry name" value="Glycogen Phosphorylase B"/>
    <property type="match status" value="2"/>
</dbReference>
<name>A0A6L5XDU5_9BACT</name>
<accession>A0A6L5XDU5</accession>
<keyword evidence="2" id="KW-0808">Transferase</keyword>
<sequence>MNVVIINHSDTAGGAAVVSLRLVHALRQEGVDARMLVVDRQGIDVYAQPMGDALNNKKNFLLERLGIYLHNGFDRSTLFQVDTCTHGVDASQHPWVREADVVVLAWVNQGTLSLKGIERIHKLGKPIVWVMHDMWNATGVCHHAYDCRKYQHTCQACPLLGTKGRDLSTRTQRRKAALYSRVPIHFVAVSHWLEDTCRHSSLMASSQVSVIPNAFPVSDFDYHRLPCDGYLDLPAGRSVVIMGARRLDEGVKGFDQLIAATQHIASHKPALASRLHLLLYGDIAREELLGQLALPYTYVGTVASRDVLSQLYRHSDIVLSTSLYETLPGTLIEGQASGCIPVTYGKGGQADIVDHLKSGYIAAYKSPQSLAQGLEWAAGQPVSREALHREVERKFAAQAVARQYIDLFERLLHGRQQELHSSTI</sequence>
<dbReference type="EMBL" id="VULT01000005">
    <property type="protein sequence ID" value="MSS17064.1"/>
    <property type="molecule type" value="Genomic_DNA"/>
</dbReference>
<proteinExistence type="predicted"/>
<gene>
    <name evidence="2" type="ORF">FYJ29_04700</name>
</gene>